<dbReference type="Proteomes" id="UP000058857">
    <property type="component" value="Chromosome 1"/>
</dbReference>
<evidence type="ECO:0000313" key="2">
    <source>
        <dbReference type="EMBL" id="ALO25075.1"/>
    </source>
</evidence>
<evidence type="ECO:0000313" key="3">
    <source>
        <dbReference type="Proteomes" id="UP000058857"/>
    </source>
</evidence>
<dbReference type="InterPro" id="IPR027417">
    <property type="entry name" value="P-loop_NTPase"/>
</dbReference>
<sequence>MESFVHPSKIASLFICYSFDQIDWTREIGSKINTIYDGKINAWWDERKSTGDYWDNIINQKLSEADVFLLILSPGFFKSDYIQNTELPIIIRRHESEKIRVIPIIASKINFEQFKESWLNEIDVFPHRGLQTINQLQPDEIDNWIRNLSIEPVWRRMEMEFRRISIRTLSRPFQYDLQLPDGSGYIIERNEIEELENWNVRENDQKIAFLIGEAGSGKSSILYQYASRNVETGRILYIDVREYSNTKNYSDFIQVLEISYEEENFFKQIEKLDSLTICIDSLDVVCWNPKTFNFFLQLIYRLYSFSNIRFVLACRIFDLKNNGDLLILKDQSKVFHLEKLPREITESILLKAGFLFTNKKDEKNEILEFFSLPLYLKMLLMLNVSESSSLLDLSKETALYERIWNDKVNGKNKHIDERSSPQERAILCYRLSEQSLNRRQLDIPLSILKNSGGYTVDADEVLKSEGFIQGEFARGFFHQTVLDHVTVCRVRENGEDPYKFVKSYLNDFFSQPILRVYLSYLHLEINPRIRKEYIQSIEKILIDKGISRIWKLNAIRFLAELSTPVQDEIDLLDKLLIPDSIFEIYFIQYFHPNWLPILLNLKYTDRLPLSKNGMAHFRLLKALTKLAESNKELNYFVLFAKELFKHFQLNSARDIHQFLLRLKREDRISLFPQYVNYLIHPEAVKDKSVRFLSKDHWELFQSVLIIFPDLVLNSILNAEFNFISYENNFEVLIQGILQAHPNLIKSILTHFVNLLVKRKKIHYNFINSEEENTRDSSFEGRMRENNLELTYESDIVCVYYYDQNTFYPEITDQNHYWANAIETSCIFHARKGSLEYPVLYRKLLSTPFETPVRIALLSALEYKNEKLYLDFYLNPNYFKLSSIGPMLIQNLSYIRDRLSDVEWSSIENSIHLVAAYRLTQYGKDSASNFYIEVRTSLRESSVSQKMKRKFIWAEAIYKKRIDNWNKENIHDQVLIPEFIELEARPDGISDVVMAGAAFSEEDYLTKPLQERLQLLIDHGPGSKSDRSLGSWWVGCGLVIEDIYLKNPLFMQEDFISIAERTELLPYRCFLIRAITTYTQKKLVTPSTPDESSKNEAVMGDQAIENISKNVLLLTERDRSDLGRDYATPISDFLDFICVSYKIFSPKIRRLIRNKFHAHLPNIVEIEAHLKSIKDEDRGWSALSTSVNTQIGKAIEAASIILYYEKEAPIELDLIVRMSKSKEISNRVGVAARLIYLKNEHREVAEQILNDWDQAKDLVALQFGIRYFQRGYPSKIPSILDYLSKWIQYVENEIVNDDNRKRLPHYSLSAESVKLLLHFASSEERARELLEYIFNQNVPDTYLLRITAIYYIFDHCLDPLTEYYSQLLERMSIDPVPAVRESLIPSIWQSKDHLQKSERKKIHNYPELARKIFLNAIKRGNLSDDFLPHLISEHVSQTWKASPEWAVEIFELIILENKVVFYEHDLSNFAQTIKSIYLFEKELQNRCSELLNYCIDKGWDGLDDLFGLGEAERYKDM</sequence>
<dbReference type="SUPFAM" id="SSF52200">
    <property type="entry name" value="Toll/Interleukin receptor TIR domain"/>
    <property type="match status" value="1"/>
</dbReference>
<dbReference type="Pfam" id="PF13676">
    <property type="entry name" value="TIR_2"/>
    <property type="match status" value="1"/>
</dbReference>
<feature type="domain" description="TIR" evidence="1">
    <location>
        <begin position="14"/>
        <end position="108"/>
    </location>
</feature>
<dbReference type="PATRIC" id="fig|280505.15.peg.720"/>
<dbReference type="Gene3D" id="3.40.50.300">
    <property type="entry name" value="P-loop containing nucleotide triphosphate hydrolases"/>
    <property type="match status" value="1"/>
</dbReference>
<reference evidence="2 3" key="1">
    <citation type="journal article" date="2015" name="PLoS Negl. Trop. Dis.">
        <title>Distribution of Plasmids in Distinct Leptospira Pathogenic Species.</title>
        <authorList>
            <person name="Wang Y."/>
            <person name="Zhuang X."/>
            <person name="Zhong Y."/>
            <person name="Zhang C."/>
            <person name="Zhang Y."/>
            <person name="Zeng L."/>
            <person name="Zhu Y."/>
            <person name="He P."/>
            <person name="Dong K."/>
            <person name="Pal U."/>
            <person name="Guo X."/>
            <person name="Qin J."/>
        </authorList>
    </citation>
    <scope>NUCLEOTIDE SEQUENCE [LARGE SCALE GENOMIC DNA]</scope>
    <source>
        <strain evidence="2 3">56604</strain>
    </source>
</reference>
<dbReference type="EMBL" id="CP012029">
    <property type="protein sequence ID" value="ALO25075.1"/>
    <property type="molecule type" value="Genomic_DNA"/>
</dbReference>
<name>A0A0S2IP93_LEPBO</name>
<dbReference type="SUPFAM" id="SSF52540">
    <property type="entry name" value="P-loop containing nucleoside triphosphate hydrolases"/>
    <property type="match status" value="1"/>
</dbReference>
<gene>
    <name evidence="2" type="ORF">LBBP_00743</name>
</gene>
<dbReference type="GO" id="GO:0007165">
    <property type="term" value="P:signal transduction"/>
    <property type="evidence" value="ECO:0007669"/>
    <property type="project" value="InterPro"/>
</dbReference>
<dbReference type="Gene3D" id="3.40.50.10140">
    <property type="entry name" value="Toll/interleukin-1 receptor homology (TIR) domain"/>
    <property type="match status" value="1"/>
</dbReference>
<evidence type="ECO:0000259" key="1">
    <source>
        <dbReference type="Pfam" id="PF13676"/>
    </source>
</evidence>
<dbReference type="InterPro" id="IPR035897">
    <property type="entry name" value="Toll_tir_struct_dom_sf"/>
</dbReference>
<proteinExistence type="predicted"/>
<protein>
    <submittedName>
        <fullName evidence="2">TIR domain protein</fullName>
    </submittedName>
</protein>
<organism evidence="2">
    <name type="scientific">Leptospira borgpetersenii serovar Ballum</name>
    <dbReference type="NCBI Taxonomy" id="280505"/>
    <lineage>
        <taxon>Bacteria</taxon>
        <taxon>Pseudomonadati</taxon>
        <taxon>Spirochaetota</taxon>
        <taxon>Spirochaetia</taxon>
        <taxon>Leptospirales</taxon>
        <taxon>Leptospiraceae</taxon>
        <taxon>Leptospira</taxon>
    </lineage>
</organism>
<dbReference type="InterPro" id="IPR000157">
    <property type="entry name" value="TIR_dom"/>
</dbReference>
<accession>A0A0S2IP93</accession>